<comment type="caution">
    <text evidence="9">The sequence shown here is derived from an EMBL/GenBank/DDBJ whole genome shotgun (WGS) entry which is preliminary data.</text>
</comment>
<evidence type="ECO:0000313" key="10">
    <source>
        <dbReference type="Proteomes" id="UP000030106"/>
    </source>
</evidence>
<evidence type="ECO:0000256" key="4">
    <source>
        <dbReference type="ARBA" id="ARBA00022679"/>
    </source>
</evidence>
<name>A0A0A2VWW6_BEABA</name>
<dbReference type="PANTHER" id="PTHR12049">
    <property type="entry name" value="PROTEIN ARGININE METHYLTRANSFERASE NDUFAF7, MITOCHONDRIAL"/>
    <property type="match status" value="1"/>
</dbReference>
<comment type="function">
    <text evidence="7">Arginine methyltransferase involved in the assembly or stability of mitochondrial NADH:ubiquinone oxidoreductase complex (complex I).</text>
</comment>
<proteinExistence type="inferred from homology"/>
<dbReference type="PANTHER" id="PTHR12049:SF7">
    <property type="entry name" value="PROTEIN ARGININE METHYLTRANSFERASE NDUFAF7, MITOCHONDRIAL"/>
    <property type="match status" value="1"/>
</dbReference>
<reference evidence="9 10" key="1">
    <citation type="submission" date="2012-10" db="EMBL/GenBank/DDBJ databases">
        <title>Genome sequencing and analysis of entomopathogenic fungi Beauveria bassiana D1-5.</title>
        <authorList>
            <person name="Li Q."/>
            <person name="Wang L."/>
            <person name="Zhang Z."/>
            <person name="Wang Q."/>
            <person name="Ren J."/>
            <person name="Wang M."/>
            <person name="Xu W."/>
            <person name="Wang J."/>
            <person name="Lu Y."/>
            <person name="Du Q."/>
            <person name="Sun Z."/>
        </authorList>
    </citation>
    <scope>NUCLEOTIDE SEQUENCE [LARGE SCALE GENOMIC DNA]</scope>
    <source>
        <strain evidence="9 10">D1-5</strain>
    </source>
</reference>
<dbReference type="AlphaFoldDB" id="A0A0A2VWW6"/>
<evidence type="ECO:0000256" key="1">
    <source>
        <dbReference type="ARBA" id="ARBA00004173"/>
    </source>
</evidence>
<evidence type="ECO:0000256" key="5">
    <source>
        <dbReference type="ARBA" id="ARBA00023128"/>
    </source>
</evidence>
<dbReference type="GO" id="GO:0005739">
    <property type="term" value="C:mitochondrion"/>
    <property type="evidence" value="ECO:0007669"/>
    <property type="project" value="UniProtKB-SubCell"/>
</dbReference>
<dbReference type="GO" id="GO:0032981">
    <property type="term" value="P:mitochondrial respiratory chain complex I assembly"/>
    <property type="evidence" value="ECO:0007669"/>
    <property type="project" value="TreeGrafter"/>
</dbReference>
<dbReference type="EC" id="2.1.1.320" evidence="7"/>
<dbReference type="Gene3D" id="3.40.50.12710">
    <property type="match status" value="1"/>
</dbReference>
<evidence type="ECO:0000256" key="8">
    <source>
        <dbReference type="SAM" id="MobiDB-lite"/>
    </source>
</evidence>
<evidence type="ECO:0000313" key="9">
    <source>
        <dbReference type="EMBL" id="KGQ05229.1"/>
    </source>
</evidence>
<gene>
    <name evidence="9" type="ORF">BBAD15_g9556</name>
</gene>
<dbReference type="OrthoDB" id="5595109at2759"/>
<dbReference type="Pfam" id="PF02636">
    <property type="entry name" value="Methyltransf_28"/>
    <property type="match status" value="1"/>
</dbReference>
<keyword evidence="3 7" id="KW-0489">Methyltransferase</keyword>
<feature type="region of interest" description="Disordered" evidence="8">
    <location>
        <begin position="230"/>
        <end position="258"/>
    </location>
</feature>
<dbReference type="EMBL" id="ANFO01000965">
    <property type="protein sequence ID" value="KGQ05229.1"/>
    <property type="molecule type" value="Genomic_DNA"/>
</dbReference>
<dbReference type="GO" id="GO:0035243">
    <property type="term" value="F:protein-arginine omega-N symmetric methyltransferase activity"/>
    <property type="evidence" value="ECO:0007669"/>
    <property type="project" value="UniProtKB-EC"/>
</dbReference>
<organism evidence="9 10">
    <name type="scientific">Beauveria bassiana D1-5</name>
    <dbReference type="NCBI Taxonomy" id="1245745"/>
    <lineage>
        <taxon>Eukaryota</taxon>
        <taxon>Fungi</taxon>
        <taxon>Dikarya</taxon>
        <taxon>Ascomycota</taxon>
        <taxon>Pezizomycotina</taxon>
        <taxon>Sordariomycetes</taxon>
        <taxon>Hypocreomycetidae</taxon>
        <taxon>Hypocreales</taxon>
        <taxon>Cordycipitaceae</taxon>
        <taxon>Beauveria</taxon>
    </lineage>
</organism>
<dbReference type="SUPFAM" id="SSF53335">
    <property type="entry name" value="S-adenosyl-L-methionine-dependent methyltransferases"/>
    <property type="match status" value="1"/>
</dbReference>
<protein>
    <recommendedName>
        <fullName evidence="7">Protein arginine methyltransferase NDUFAF7</fullName>
        <ecNumber evidence="7">2.1.1.320</ecNumber>
    </recommendedName>
</protein>
<keyword evidence="5 7" id="KW-0496">Mitochondrion</keyword>
<feature type="compositionally biased region" description="Basic and acidic residues" evidence="8">
    <location>
        <begin position="247"/>
        <end position="258"/>
    </location>
</feature>
<evidence type="ECO:0000256" key="2">
    <source>
        <dbReference type="ARBA" id="ARBA00005891"/>
    </source>
</evidence>
<dbReference type="STRING" id="1245745.A0A0A2VWW6"/>
<comment type="similarity">
    <text evidence="2 7">Belongs to the NDUFAF7 family.</text>
</comment>
<dbReference type="eggNOG" id="KOG2901">
    <property type="taxonomic scope" value="Eukaryota"/>
</dbReference>
<dbReference type="InterPro" id="IPR003788">
    <property type="entry name" value="NDUFAF7"/>
</dbReference>
<dbReference type="HOGENOM" id="CLU_976562_0_0_1"/>
<evidence type="ECO:0000256" key="3">
    <source>
        <dbReference type="ARBA" id="ARBA00022603"/>
    </source>
</evidence>
<keyword evidence="4 7" id="KW-0808">Transferase</keyword>
<sequence>MRRAVAAVPRLLTQRPPTVARPRPSFAAQCFSSSAPHRQEERKWSTPLAKQLSEAISTTGTVPLASFMRMCLTGDVGGYYTGAIGAGRDQFGLKGDFVTSPEISQVFGELIGIWFIAEWMSQGRPKDGVQIIEVGPGRGTLMDDMLRTISRFPAMANSIEAVYMVEASPELRSAQKDLLCGPGTPTTESKAGYHSTGKYNNLPIVWTQTIKSVPMVRQSRRQAAAAQEFRQLFTTSSRPTRSQHSRRSQDGMARDDGLAHCAAHQQRRLLLVQLPLRPQRPARRV</sequence>
<dbReference type="Proteomes" id="UP000030106">
    <property type="component" value="Unassembled WGS sequence"/>
</dbReference>
<evidence type="ECO:0000256" key="7">
    <source>
        <dbReference type="RuleBase" id="RU364114"/>
    </source>
</evidence>
<dbReference type="InterPro" id="IPR029063">
    <property type="entry name" value="SAM-dependent_MTases_sf"/>
</dbReference>
<dbReference type="InterPro" id="IPR038375">
    <property type="entry name" value="NDUFAF7_sf"/>
</dbReference>
<evidence type="ECO:0000256" key="6">
    <source>
        <dbReference type="ARBA" id="ARBA00048612"/>
    </source>
</evidence>
<accession>A0A0A2VWW6</accession>
<comment type="subcellular location">
    <subcellularLocation>
        <location evidence="1 7">Mitochondrion</location>
    </subcellularLocation>
</comment>
<comment type="catalytic activity">
    <reaction evidence="6 7">
        <text>L-arginyl-[protein] + 2 S-adenosyl-L-methionine = N(omega),N(omega)'-dimethyl-L-arginyl-[protein] + 2 S-adenosyl-L-homocysteine + 2 H(+)</text>
        <dbReference type="Rhea" id="RHEA:48108"/>
        <dbReference type="Rhea" id="RHEA-COMP:10532"/>
        <dbReference type="Rhea" id="RHEA-COMP:11992"/>
        <dbReference type="ChEBI" id="CHEBI:15378"/>
        <dbReference type="ChEBI" id="CHEBI:29965"/>
        <dbReference type="ChEBI" id="CHEBI:57856"/>
        <dbReference type="ChEBI" id="CHEBI:59789"/>
        <dbReference type="ChEBI" id="CHEBI:88221"/>
        <dbReference type="EC" id="2.1.1.320"/>
    </reaction>
</comment>
<dbReference type="GO" id="GO:0032259">
    <property type="term" value="P:methylation"/>
    <property type="evidence" value="ECO:0007669"/>
    <property type="project" value="UniProtKB-KW"/>
</dbReference>